<proteinExistence type="predicted"/>
<gene>
    <name evidence="2" type="ORF">BSU04_18900</name>
</gene>
<dbReference type="InterPro" id="IPR052155">
    <property type="entry name" value="Biofilm_reg_signaling"/>
</dbReference>
<dbReference type="Pfam" id="PF01590">
    <property type="entry name" value="GAF"/>
    <property type="match status" value="1"/>
</dbReference>
<reference evidence="3" key="1">
    <citation type="submission" date="2017-01" db="EMBL/GenBank/DDBJ databases">
        <title>Genome Analysis of Deinococcus marmoris KOPRI26562.</title>
        <authorList>
            <person name="Kim J.H."/>
            <person name="Oh H.-M."/>
        </authorList>
    </citation>
    <scope>NUCLEOTIDE SEQUENCE [LARGE SCALE GENOMIC DNA]</scope>
    <source>
        <strain evidence="3">PAMC 26633</strain>
    </source>
</reference>
<dbReference type="Gene3D" id="3.30.450.40">
    <property type="match status" value="1"/>
</dbReference>
<dbReference type="SUPFAM" id="SSF55073">
    <property type="entry name" value="Nucleotide cyclase"/>
    <property type="match status" value="1"/>
</dbReference>
<dbReference type="InterPro" id="IPR043128">
    <property type="entry name" value="Rev_trsase/Diguanyl_cyclase"/>
</dbReference>
<dbReference type="NCBIfam" id="TIGR00254">
    <property type="entry name" value="GGDEF"/>
    <property type="match status" value="1"/>
</dbReference>
<feature type="domain" description="GGDEF" evidence="1">
    <location>
        <begin position="200"/>
        <end position="335"/>
    </location>
</feature>
<evidence type="ECO:0000313" key="2">
    <source>
        <dbReference type="EMBL" id="OXC77083.1"/>
    </source>
</evidence>
<dbReference type="AlphaFoldDB" id="A0A226X156"/>
<protein>
    <submittedName>
        <fullName evidence="2">GGDEF protein</fullName>
    </submittedName>
</protein>
<name>A0A226X156_CABSO</name>
<dbReference type="Pfam" id="PF00990">
    <property type="entry name" value="GGDEF"/>
    <property type="match status" value="1"/>
</dbReference>
<dbReference type="InterPro" id="IPR003018">
    <property type="entry name" value="GAF"/>
</dbReference>
<dbReference type="InterPro" id="IPR029787">
    <property type="entry name" value="Nucleotide_cyclase"/>
</dbReference>
<dbReference type="InterPro" id="IPR000160">
    <property type="entry name" value="GGDEF_dom"/>
</dbReference>
<dbReference type="SUPFAM" id="SSF55781">
    <property type="entry name" value="GAF domain-like"/>
    <property type="match status" value="1"/>
</dbReference>
<dbReference type="PANTHER" id="PTHR44757:SF2">
    <property type="entry name" value="BIOFILM ARCHITECTURE MAINTENANCE PROTEIN MBAA"/>
    <property type="match status" value="1"/>
</dbReference>
<dbReference type="Proteomes" id="UP000214720">
    <property type="component" value="Unassembled WGS sequence"/>
</dbReference>
<organism evidence="2 3">
    <name type="scientific">Caballeronia sordidicola</name>
    <name type="common">Burkholderia sordidicola</name>
    <dbReference type="NCBI Taxonomy" id="196367"/>
    <lineage>
        <taxon>Bacteria</taxon>
        <taxon>Pseudomonadati</taxon>
        <taxon>Pseudomonadota</taxon>
        <taxon>Betaproteobacteria</taxon>
        <taxon>Burkholderiales</taxon>
        <taxon>Burkholderiaceae</taxon>
        <taxon>Caballeronia</taxon>
    </lineage>
</organism>
<dbReference type="PANTHER" id="PTHR44757">
    <property type="entry name" value="DIGUANYLATE CYCLASE DGCP"/>
    <property type="match status" value="1"/>
</dbReference>
<evidence type="ECO:0000313" key="3">
    <source>
        <dbReference type="Proteomes" id="UP000214720"/>
    </source>
</evidence>
<sequence>MLERLSESVASAESLEQLARPLLEMLELISGLESLYLTSIDEEAGVQCVDYARNAGELFIPEGLTVPWSDTLCKRCIEEGRRFTSNVSEIWGDSQAARDLGIETYVSAAVRASNGSVIGTLCGASKRSQTLGPQALSALNIFSKLISQHVERERLLGELKRSNEYLANFALTDSLTGLPNRRALHGELGRLLARAARDGSYVIVGIFDLDDFKGINDSYGHVAGDHFLSECAQRLAGITRDTDMLARVGGDEFALVGPGPAAAKKAHGAADQLQKRASEITRGLYALGGSAVEYAGVSAGVIAVRFMSVDQALELADAAMYREKRQRKQCSPRNA</sequence>
<dbReference type="SMART" id="SM00267">
    <property type="entry name" value="GGDEF"/>
    <property type="match status" value="1"/>
</dbReference>
<accession>A0A226X156</accession>
<dbReference type="Gene3D" id="3.30.70.270">
    <property type="match status" value="1"/>
</dbReference>
<dbReference type="CDD" id="cd01949">
    <property type="entry name" value="GGDEF"/>
    <property type="match status" value="1"/>
</dbReference>
<dbReference type="InterPro" id="IPR029016">
    <property type="entry name" value="GAF-like_dom_sf"/>
</dbReference>
<dbReference type="PROSITE" id="PS50887">
    <property type="entry name" value="GGDEF"/>
    <property type="match status" value="1"/>
</dbReference>
<comment type="caution">
    <text evidence="2">The sequence shown here is derived from an EMBL/GenBank/DDBJ whole genome shotgun (WGS) entry which is preliminary data.</text>
</comment>
<dbReference type="EMBL" id="MTHB01000110">
    <property type="protein sequence ID" value="OXC77083.1"/>
    <property type="molecule type" value="Genomic_DNA"/>
</dbReference>
<evidence type="ECO:0000259" key="1">
    <source>
        <dbReference type="PROSITE" id="PS50887"/>
    </source>
</evidence>